<reference evidence="3" key="1">
    <citation type="submission" date="2017-09" db="EMBL/GenBank/DDBJ databases">
        <authorList>
            <person name="Varghese N."/>
            <person name="Submissions S."/>
        </authorList>
    </citation>
    <scope>NUCLEOTIDE SEQUENCE [LARGE SCALE GENOMIC DNA]</scope>
    <source>
        <strain evidence="3">DSM 29961</strain>
    </source>
</reference>
<protein>
    <submittedName>
        <fullName evidence="2">Uncharacterized protein</fullName>
    </submittedName>
</protein>
<keyword evidence="3" id="KW-1185">Reference proteome</keyword>
<dbReference type="RefSeq" id="WP_179830091.1">
    <property type="nucleotide sequence ID" value="NZ_OCNH01000001.1"/>
</dbReference>
<feature type="region of interest" description="Disordered" evidence="1">
    <location>
        <begin position="1"/>
        <end position="23"/>
    </location>
</feature>
<feature type="compositionally biased region" description="Basic and acidic residues" evidence="1">
    <location>
        <begin position="1"/>
        <end position="13"/>
    </location>
</feature>
<dbReference type="EMBL" id="OCNH01000001">
    <property type="protein sequence ID" value="SOD78276.1"/>
    <property type="molecule type" value="Genomic_DNA"/>
</dbReference>
<dbReference type="AlphaFoldDB" id="A0A286F595"/>
<sequence>MELQNDQKDKKVSIADQMDASGVTASFPAEPVEDMELNEEQLDIISGGGSDLGQILKG</sequence>
<proteinExistence type="predicted"/>
<gene>
    <name evidence="2" type="ORF">SAMN06269250_0381</name>
</gene>
<organism evidence="2 3">
    <name type="scientific">Spirosoma fluviale</name>
    <dbReference type="NCBI Taxonomy" id="1597977"/>
    <lineage>
        <taxon>Bacteria</taxon>
        <taxon>Pseudomonadati</taxon>
        <taxon>Bacteroidota</taxon>
        <taxon>Cytophagia</taxon>
        <taxon>Cytophagales</taxon>
        <taxon>Cytophagaceae</taxon>
        <taxon>Spirosoma</taxon>
    </lineage>
</organism>
<accession>A0A286F595</accession>
<evidence type="ECO:0000313" key="3">
    <source>
        <dbReference type="Proteomes" id="UP000219452"/>
    </source>
</evidence>
<name>A0A286F595_9BACT</name>
<dbReference type="Proteomes" id="UP000219452">
    <property type="component" value="Unassembled WGS sequence"/>
</dbReference>
<evidence type="ECO:0000313" key="2">
    <source>
        <dbReference type="EMBL" id="SOD78276.1"/>
    </source>
</evidence>
<evidence type="ECO:0000256" key="1">
    <source>
        <dbReference type="SAM" id="MobiDB-lite"/>
    </source>
</evidence>